<feature type="transmembrane region" description="Helical" evidence="13">
    <location>
        <begin position="289"/>
        <end position="307"/>
    </location>
</feature>
<evidence type="ECO:0000256" key="6">
    <source>
        <dbReference type="ARBA" id="ARBA00022989"/>
    </source>
</evidence>
<dbReference type="GO" id="GO:0005789">
    <property type="term" value="C:endoplasmic reticulum membrane"/>
    <property type="evidence" value="ECO:0007669"/>
    <property type="project" value="TreeGrafter"/>
</dbReference>
<evidence type="ECO:0000256" key="3">
    <source>
        <dbReference type="ARBA" id="ARBA00022516"/>
    </source>
</evidence>
<sequence length="497" mass="56008">MATSKSTAPGALHFHGYEFLGPPGAFVMSFGLPLLCWTFGLLCNDVTGCPATSLLHPSTMTLESLKHDVGWHGWSTIYNHKAFLANLGYYTLSLVLYRFLPAIESEGTELRNGRRLQYRFNAFSSAMFIFSILAAGTLLNGADWVVWTFIYDNYIPLLTSNIILSYFFATFCYVRSFAVKNNDPDSRLLGPGGISGNILYDWFMGRELNPRVNLPIIGTVDIKIWMEMRPGLTGWLIMNYTFCAAQYRHFGYVTDSMLMTTIAQTVYVLDALYMEPAILTTIDILQDGFGFMLSFGDIVWVPFTYSLQTRYLAIHPVDLGPYLALPVGVLAVGYYIFRATNNEKNRFRTNPDDPKISHLKYIDTATGSKLLVSGWWGRARHINYLGDWCMSWAYCLPTGIAGYQVLRGAAAVAAGVNEGNLGPNGGFAIKNAKDWTVVVPGEARGWGIPVTYFFMVYFAVLLVHRERRDEEKCRNKYGKDWERYCEKVPSRIIPGVY</sequence>
<comment type="caution">
    <text evidence="14">The sequence shown here is derived from an EMBL/GenBank/DDBJ whole genome shotgun (WGS) entry which is preliminary data.</text>
</comment>
<dbReference type="GO" id="GO:0050613">
    <property type="term" value="F:Delta14-sterol reductase activity"/>
    <property type="evidence" value="ECO:0007669"/>
    <property type="project" value="TreeGrafter"/>
</dbReference>
<dbReference type="Gene3D" id="1.20.120.1630">
    <property type="match status" value="1"/>
</dbReference>
<evidence type="ECO:0000256" key="1">
    <source>
        <dbReference type="ARBA" id="ARBA00004141"/>
    </source>
</evidence>
<evidence type="ECO:0000256" key="8">
    <source>
        <dbReference type="ARBA" id="ARBA00023011"/>
    </source>
</evidence>
<evidence type="ECO:0000313" key="14">
    <source>
        <dbReference type="EMBL" id="KAF2433123.1"/>
    </source>
</evidence>
<dbReference type="InterPro" id="IPR018083">
    <property type="entry name" value="Sterol_reductase_CS"/>
</dbReference>
<keyword evidence="10 13" id="KW-0472">Membrane</keyword>
<gene>
    <name evidence="14" type="ORF">EJ08DRAFT_607868</name>
</gene>
<dbReference type="PANTHER" id="PTHR21257:SF52">
    <property type="entry name" value="DELTA(14)-STEROL REDUCTASE TM7SF2"/>
    <property type="match status" value="1"/>
</dbReference>
<comment type="subcellular location">
    <subcellularLocation>
        <location evidence="1">Membrane</location>
        <topology evidence="1">Multi-pass membrane protein</topology>
    </subcellularLocation>
</comment>
<proteinExistence type="inferred from homology"/>
<name>A0A9P4NXD5_9PEZI</name>
<evidence type="ECO:0000313" key="15">
    <source>
        <dbReference type="Proteomes" id="UP000800235"/>
    </source>
</evidence>
<accession>A0A9P4NXD5</accession>
<evidence type="ECO:0000256" key="12">
    <source>
        <dbReference type="ARBA" id="ARBA00023221"/>
    </source>
</evidence>
<dbReference type="GO" id="GO:0006696">
    <property type="term" value="P:ergosterol biosynthetic process"/>
    <property type="evidence" value="ECO:0007669"/>
    <property type="project" value="TreeGrafter"/>
</dbReference>
<keyword evidence="12 13" id="KW-0753">Steroid metabolism</keyword>
<keyword evidence="8 13" id="KW-0756">Sterol biosynthesis</keyword>
<dbReference type="OrthoDB" id="10262235at2759"/>
<keyword evidence="15" id="KW-1185">Reference proteome</keyword>
<evidence type="ECO:0000256" key="7">
    <source>
        <dbReference type="ARBA" id="ARBA00023002"/>
    </source>
</evidence>
<dbReference type="InterPro" id="IPR001171">
    <property type="entry name" value="ERG24_DHCR-like"/>
</dbReference>
<keyword evidence="4 13" id="KW-0812">Transmembrane</keyword>
<dbReference type="PROSITE" id="PS01018">
    <property type="entry name" value="STEROL_REDUCT_2"/>
    <property type="match status" value="1"/>
</dbReference>
<keyword evidence="6 13" id="KW-1133">Transmembrane helix</keyword>
<feature type="transmembrane region" description="Helical" evidence="13">
    <location>
        <begin position="120"/>
        <end position="142"/>
    </location>
</feature>
<keyword evidence="5 13" id="KW-0752">Steroid biosynthesis</keyword>
<keyword evidence="11 13" id="KW-1207">Sterol metabolism</keyword>
<evidence type="ECO:0000256" key="9">
    <source>
        <dbReference type="ARBA" id="ARBA00023098"/>
    </source>
</evidence>
<dbReference type="Pfam" id="PF01222">
    <property type="entry name" value="ERG4_ERG24"/>
    <property type="match status" value="1"/>
</dbReference>
<dbReference type="AlphaFoldDB" id="A0A9P4NXD5"/>
<evidence type="ECO:0000256" key="4">
    <source>
        <dbReference type="ARBA" id="ARBA00022692"/>
    </source>
</evidence>
<keyword evidence="3 13" id="KW-0444">Lipid biosynthesis</keyword>
<dbReference type="EMBL" id="MU007022">
    <property type="protein sequence ID" value="KAF2433123.1"/>
    <property type="molecule type" value="Genomic_DNA"/>
</dbReference>
<protein>
    <recommendedName>
        <fullName evidence="13">Delta(14)-sterol reductase</fullName>
    </recommendedName>
    <alternativeName>
        <fullName evidence="13">C-14 sterol reductase</fullName>
    </alternativeName>
    <alternativeName>
        <fullName evidence="13">Sterol C14-reductase</fullName>
    </alternativeName>
</protein>
<keyword evidence="7 13" id="KW-0560">Oxidoreductase</keyword>
<feature type="transmembrane region" description="Helical" evidence="13">
    <location>
        <begin position="154"/>
        <end position="174"/>
    </location>
</feature>
<feature type="transmembrane region" description="Helical" evidence="13">
    <location>
        <begin position="319"/>
        <end position="337"/>
    </location>
</feature>
<feature type="transmembrane region" description="Helical" evidence="13">
    <location>
        <begin position="446"/>
        <end position="464"/>
    </location>
</feature>
<dbReference type="Proteomes" id="UP000800235">
    <property type="component" value="Unassembled WGS sequence"/>
</dbReference>
<comment type="similarity">
    <text evidence="2 13">Belongs to the ERG4/ERG24 family.</text>
</comment>
<evidence type="ECO:0000256" key="11">
    <source>
        <dbReference type="ARBA" id="ARBA00023166"/>
    </source>
</evidence>
<organism evidence="14 15">
    <name type="scientific">Tothia fuscella</name>
    <dbReference type="NCBI Taxonomy" id="1048955"/>
    <lineage>
        <taxon>Eukaryota</taxon>
        <taxon>Fungi</taxon>
        <taxon>Dikarya</taxon>
        <taxon>Ascomycota</taxon>
        <taxon>Pezizomycotina</taxon>
        <taxon>Dothideomycetes</taxon>
        <taxon>Pleosporomycetidae</taxon>
        <taxon>Venturiales</taxon>
        <taxon>Cylindrosympodiaceae</taxon>
        <taxon>Tothia</taxon>
    </lineage>
</organism>
<evidence type="ECO:0000256" key="2">
    <source>
        <dbReference type="ARBA" id="ARBA00005402"/>
    </source>
</evidence>
<dbReference type="PANTHER" id="PTHR21257">
    <property type="entry name" value="DELTA(14)-STEROL REDUCTASE"/>
    <property type="match status" value="1"/>
</dbReference>
<dbReference type="PROSITE" id="PS01017">
    <property type="entry name" value="STEROL_REDUCT_1"/>
    <property type="match status" value="1"/>
</dbReference>
<evidence type="ECO:0000256" key="13">
    <source>
        <dbReference type="RuleBase" id="RU369120"/>
    </source>
</evidence>
<evidence type="ECO:0000256" key="10">
    <source>
        <dbReference type="ARBA" id="ARBA00023136"/>
    </source>
</evidence>
<comment type="caution">
    <text evidence="13">Lacks conserved residue(s) required for the propagation of feature annotation.</text>
</comment>
<keyword evidence="9 13" id="KW-0443">Lipid metabolism</keyword>
<reference evidence="14" key="1">
    <citation type="journal article" date="2020" name="Stud. Mycol.">
        <title>101 Dothideomycetes genomes: a test case for predicting lifestyles and emergence of pathogens.</title>
        <authorList>
            <person name="Haridas S."/>
            <person name="Albert R."/>
            <person name="Binder M."/>
            <person name="Bloem J."/>
            <person name="Labutti K."/>
            <person name="Salamov A."/>
            <person name="Andreopoulos B."/>
            <person name="Baker S."/>
            <person name="Barry K."/>
            <person name="Bills G."/>
            <person name="Bluhm B."/>
            <person name="Cannon C."/>
            <person name="Castanera R."/>
            <person name="Culley D."/>
            <person name="Daum C."/>
            <person name="Ezra D."/>
            <person name="Gonzalez J."/>
            <person name="Henrissat B."/>
            <person name="Kuo A."/>
            <person name="Liang C."/>
            <person name="Lipzen A."/>
            <person name="Lutzoni F."/>
            <person name="Magnuson J."/>
            <person name="Mondo S."/>
            <person name="Nolan M."/>
            <person name="Ohm R."/>
            <person name="Pangilinan J."/>
            <person name="Park H.-J."/>
            <person name="Ramirez L."/>
            <person name="Alfaro M."/>
            <person name="Sun H."/>
            <person name="Tritt A."/>
            <person name="Yoshinaga Y."/>
            <person name="Zwiers L.-H."/>
            <person name="Turgeon B."/>
            <person name="Goodwin S."/>
            <person name="Spatafora J."/>
            <person name="Crous P."/>
            <person name="Grigoriev I."/>
        </authorList>
    </citation>
    <scope>NUCLEOTIDE SEQUENCE</scope>
    <source>
        <strain evidence="14">CBS 130266</strain>
    </source>
</reference>
<evidence type="ECO:0000256" key="5">
    <source>
        <dbReference type="ARBA" id="ARBA00022955"/>
    </source>
</evidence>